<dbReference type="GO" id="GO:1901135">
    <property type="term" value="P:carbohydrate derivative metabolic process"/>
    <property type="evidence" value="ECO:0007669"/>
    <property type="project" value="UniProtKB-ARBA"/>
</dbReference>
<accession>A0A0M5MN11</accession>
<organism evidence="3 4">
    <name type="scientific">Psychrobacter urativorans</name>
    <dbReference type="NCBI Taxonomy" id="45610"/>
    <lineage>
        <taxon>Bacteria</taxon>
        <taxon>Pseudomonadati</taxon>
        <taxon>Pseudomonadota</taxon>
        <taxon>Gammaproteobacteria</taxon>
        <taxon>Moraxellales</taxon>
        <taxon>Moraxellaceae</taxon>
        <taxon>Psychrobacter</taxon>
    </lineage>
</organism>
<dbReference type="GO" id="GO:0016757">
    <property type="term" value="F:glycosyltransferase activity"/>
    <property type="evidence" value="ECO:0007669"/>
    <property type="project" value="InterPro"/>
</dbReference>
<keyword evidence="4" id="KW-1185">Reference proteome</keyword>
<proteinExistence type="predicted"/>
<dbReference type="Gene3D" id="3.40.50.2000">
    <property type="entry name" value="Glycogen Phosphorylase B"/>
    <property type="match status" value="2"/>
</dbReference>
<dbReference type="RefSeq" id="WP_062533138.1">
    <property type="nucleotide sequence ID" value="NZ_CP012678.1"/>
</dbReference>
<dbReference type="KEGG" id="pur:AOC03_00665"/>
<gene>
    <name evidence="3" type="ORF">AOC03_00665</name>
</gene>
<dbReference type="STRING" id="45610.AOC03_00665"/>
<evidence type="ECO:0000313" key="3">
    <source>
        <dbReference type="EMBL" id="ALF58742.1"/>
    </source>
</evidence>
<dbReference type="Proteomes" id="UP000059847">
    <property type="component" value="Chromosome"/>
</dbReference>
<dbReference type="SUPFAM" id="SSF53756">
    <property type="entry name" value="UDP-Glycosyltransferase/glycogen phosphorylase"/>
    <property type="match status" value="1"/>
</dbReference>
<dbReference type="CDD" id="cd03811">
    <property type="entry name" value="GT4_GT28_WabH-like"/>
    <property type="match status" value="1"/>
</dbReference>
<evidence type="ECO:0000259" key="1">
    <source>
        <dbReference type="Pfam" id="PF00534"/>
    </source>
</evidence>
<feature type="domain" description="Glycosyl transferase family 1" evidence="1">
    <location>
        <begin position="192"/>
        <end position="330"/>
    </location>
</feature>
<dbReference type="InterPro" id="IPR028098">
    <property type="entry name" value="Glyco_trans_4-like_N"/>
</dbReference>
<dbReference type="EMBL" id="CP012678">
    <property type="protein sequence ID" value="ALF58742.1"/>
    <property type="molecule type" value="Genomic_DNA"/>
</dbReference>
<dbReference type="Pfam" id="PF00534">
    <property type="entry name" value="Glycos_transf_1"/>
    <property type="match status" value="1"/>
</dbReference>
<feature type="domain" description="Glycosyltransferase subfamily 4-like N-terminal" evidence="2">
    <location>
        <begin position="19"/>
        <end position="177"/>
    </location>
</feature>
<dbReference type="InterPro" id="IPR001296">
    <property type="entry name" value="Glyco_trans_1"/>
</dbReference>
<dbReference type="PANTHER" id="PTHR12526:SF638">
    <property type="entry name" value="SPORE COAT PROTEIN SA"/>
    <property type="match status" value="1"/>
</dbReference>
<dbReference type="OrthoDB" id="9792269at2"/>
<protein>
    <recommendedName>
        <fullName evidence="5">Glycosyltransferase</fullName>
    </recommendedName>
</protein>
<dbReference type="AlphaFoldDB" id="A0A0M5MN11"/>
<name>A0A0M5MN11_9GAMM</name>
<dbReference type="PANTHER" id="PTHR12526">
    <property type="entry name" value="GLYCOSYLTRANSFERASE"/>
    <property type="match status" value="1"/>
</dbReference>
<evidence type="ECO:0000259" key="2">
    <source>
        <dbReference type="Pfam" id="PF13439"/>
    </source>
</evidence>
<sequence length="360" mass="40197">MITKDSTKKIVIAISCLRIGGAEQFVITLAKSLKHSGHDVHILLLDNFIELPIPKDIPIHIFPYDIYRKIPRFMRKKIIAKAIDNLILKNIGKPDLVLSNLKSMDQFLAYSQLEHVYLVVHNTLSKLHSLSSRSLKQLKETYLAKPCIGVSNGVTIDLPILLERPMNITTIYDPVDIQKAEDLACDFIPPYQDYLVNVSTFKMAKRHDILIAAYAKSTLDCPLVLVGDGVERETCEHLALQLGVSDRVHFVGMTTNPYPYIKYATAMVISSDFEGLNIAMLEAISLYTPVISTACPSGPPEVLPAHHLVPVGDIKALAKKMQQVVSSPEKFMMPLAKKFHPEYAANQYLALINNHKNSSI</sequence>
<reference evidence="3 4" key="1">
    <citation type="submission" date="2015-09" db="EMBL/GenBank/DDBJ databases">
        <title>Complete genome of Psychrobacter urativorans R10.10B.</title>
        <authorList>
            <person name="See-Too W.S."/>
            <person name="Chan K.G."/>
        </authorList>
    </citation>
    <scope>NUCLEOTIDE SEQUENCE [LARGE SCALE GENOMIC DNA]</scope>
    <source>
        <strain evidence="3 4">R10.10B</strain>
    </source>
</reference>
<evidence type="ECO:0008006" key="5">
    <source>
        <dbReference type="Google" id="ProtNLM"/>
    </source>
</evidence>
<dbReference type="Pfam" id="PF13439">
    <property type="entry name" value="Glyco_transf_4"/>
    <property type="match status" value="1"/>
</dbReference>
<evidence type="ECO:0000313" key="4">
    <source>
        <dbReference type="Proteomes" id="UP000059847"/>
    </source>
</evidence>